<dbReference type="Gene3D" id="2.60.40.4060">
    <property type="entry name" value="Reeler domain"/>
    <property type="match status" value="1"/>
</dbReference>
<reference evidence="12" key="1">
    <citation type="submission" date="2023-03" db="UniProtKB">
        <authorList>
            <consortium name="WormBaseParasite"/>
        </authorList>
    </citation>
    <scope>IDENTIFICATION</scope>
</reference>
<organism evidence="11 12">
    <name type="scientific">Ascaris lumbricoides</name>
    <name type="common">Giant roundworm</name>
    <dbReference type="NCBI Taxonomy" id="6252"/>
    <lineage>
        <taxon>Eukaryota</taxon>
        <taxon>Metazoa</taxon>
        <taxon>Ecdysozoa</taxon>
        <taxon>Nematoda</taxon>
        <taxon>Chromadorea</taxon>
        <taxon>Rhabditida</taxon>
        <taxon>Spirurina</taxon>
        <taxon>Ascaridomorpha</taxon>
        <taxon>Ascaridoidea</taxon>
        <taxon>Ascarididae</taxon>
        <taxon>Ascaris</taxon>
    </lineage>
</organism>
<dbReference type="CDD" id="cd08544">
    <property type="entry name" value="Reeler"/>
    <property type="match status" value="1"/>
</dbReference>
<evidence type="ECO:0000313" key="11">
    <source>
        <dbReference type="Proteomes" id="UP000036681"/>
    </source>
</evidence>
<feature type="signal peptide" evidence="9">
    <location>
        <begin position="1"/>
        <end position="18"/>
    </location>
</feature>
<keyword evidence="11" id="KW-1185">Reference proteome</keyword>
<evidence type="ECO:0000256" key="9">
    <source>
        <dbReference type="SAM" id="SignalP"/>
    </source>
</evidence>
<protein>
    <submittedName>
        <fullName evidence="12">Reelin domain-containing protein</fullName>
    </submittedName>
</protein>
<feature type="chain" id="PRO_5039952903" evidence="9">
    <location>
        <begin position="19"/>
        <end position="282"/>
    </location>
</feature>
<dbReference type="GO" id="GO:0005576">
    <property type="term" value="C:extracellular region"/>
    <property type="evidence" value="ECO:0007669"/>
    <property type="project" value="UniProtKB-SubCell"/>
</dbReference>
<accession>A0A9J2P3U2</accession>
<evidence type="ECO:0000256" key="1">
    <source>
        <dbReference type="ARBA" id="ARBA00004613"/>
    </source>
</evidence>
<evidence type="ECO:0000313" key="12">
    <source>
        <dbReference type="WBParaSite" id="ALUE_0000423901-mRNA-1"/>
    </source>
</evidence>
<evidence type="ECO:0000256" key="3">
    <source>
        <dbReference type="ARBA" id="ARBA00022525"/>
    </source>
</evidence>
<keyword evidence="5" id="KW-0399">Innate immunity</keyword>
<comment type="subcellular location">
    <subcellularLocation>
        <location evidence="1">Secreted</location>
    </subcellularLocation>
</comment>
<sequence length="282" mass="32219">MNIIALLLLVYWVNSAWALVEMSGFHCMMRHSMRMNRRVHGPPQKSAPPFEFHFLDSDGQKTSYYEPGKIYTVRLVGFVHYRGLLLQSRLTNENGFLLGSLKGGRFIETPAWSNYGIRLQECDLRALTADSVTHSDDSRKFITQLEWTSDKDVGAIQFMLTIAEEDEIYWERWRPRSGFIQPGSFRGKKITIINEVFTDEQAAMRLADTPITAENRSTIVKKPNGTAIFNRPPPNAVRQLLPSGGQVDVDASPPLIIFNRLSRTAQINQHLLRTFLRSLSLY</sequence>
<dbReference type="WBParaSite" id="ALUE_0000423901-mRNA-1">
    <property type="protein sequence ID" value="ALUE_0000423901-mRNA-1"/>
    <property type="gene ID" value="ALUE_0000423901"/>
</dbReference>
<keyword evidence="4" id="KW-0929">Antimicrobial</keyword>
<dbReference type="AlphaFoldDB" id="A0A9J2P3U2"/>
<keyword evidence="8" id="KW-0044">Antibiotic</keyword>
<dbReference type="InterPro" id="IPR042307">
    <property type="entry name" value="Reeler_sf"/>
</dbReference>
<proteinExistence type="inferred from homology"/>
<keyword evidence="7" id="KW-0391">Immunity</keyword>
<comment type="similarity">
    <text evidence="2">Belongs to the insect defense protein family.</text>
</comment>
<evidence type="ECO:0000256" key="4">
    <source>
        <dbReference type="ARBA" id="ARBA00022529"/>
    </source>
</evidence>
<evidence type="ECO:0000256" key="5">
    <source>
        <dbReference type="ARBA" id="ARBA00022588"/>
    </source>
</evidence>
<dbReference type="PANTHER" id="PTHR45828:SF9">
    <property type="entry name" value="CELL WALL INTEGRITY AND STRESS RESPONSE COMPONENT 4-LIKE-RELATED"/>
    <property type="match status" value="1"/>
</dbReference>
<dbReference type="Proteomes" id="UP000036681">
    <property type="component" value="Unplaced"/>
</dbReference>
<keyword evidence="3" id="KW-0964">Secreted</keyword>
<dbReference type="GO" id="GO:0016020">
    <property type="term" value="C:membrane"/>
    <property type="evidence" value="ECO:0007669"/>
    <property type="project" value="TreeGrafter"/>
</dbReference>
<evidence type="ECO:0000256" key="2">
    <source>
        <dbReference type="ARBA" id="ARBA00008501"/>
    </source>
</evidence>
<dbReference type="InterPro" id="IPR051237">
    <property type="entry name" value="Ferric-chelate_Red/DefProt"/>
</dbReference>
<evidence type="ECO:0000256" key="6">
    <source>
        <dbReference type="ARBA" id="ARBA00022729"/>
    </source>
</evidence>
<dbReference type="InterPro" id="IPR002861">
    <property type="entry name" value="Reeler_dom"/>
</dbReference>
<keyword evidence="6 9" id="KW-0732">Signal</keyword>
<dbReference type="GO" id="GO:0045087">
    <property type="term" value="P:innate immune response"/>
    <property type="evidence" value="ECO:0007669"/>
    <property type="project" value="UniProtKB-KW"/>
</dbReference>
<dbReference type="Pfam" id="PF02014">
    <property type="entry name" value="Reeler"/>
    <property type="match status" value="1"/>
</dbReference>
<feature type="domain" description="Reelin" evidence="10">
    <location>
        <begin position="40"/>
        <end position="170"/>
    </location>
</feature>
<evidence type="ECO:0000256" key="8">
    <source>
        <dbReference type="ARBA" id="ARBA00023022"/>
    </source>
</evidence>
<dbReference type="PANTHER" id="PTHR45828">
    <property type="entry name" value="CYTOCHROME B561/FERRIC REDUCTASE TRANSMEMBRANE"/>
    <property type="match status" value="1"/>
</dbReference>
<evidence type="ECO:0000256" key="7">
    <source>
        <dbReference type="ARBA" id="ARBA00022859"/>
    </source>
</evidence>
<dbReference type="GO" id="GO:0042742">
    <property type="term" value="P:defense response to bacterium"/>
    <property type="evidence" value="ECO:0007669"/>
    <property type="project" value="UniProtKB-KW"/>
</dbReference>
<evidence type="ECO:0000259" key="10">
    <source>
        <dbReference type="Pfam" id="PF02014"/>
    </source>
</evidence>
<name>A0A9J2P3U2_ASCLU</name>